<dbReference type="Gene3D" id="3.30.1370.60">
    <property type="entry name" value="Hypothetical oxidoreductase yiak, domain 2"/>
    <property type="match status" value="1"/>
</dbReference>
<dbReference type="InterPro" id="IPR043144">
    <property type="entry name" value="Mal/L-sulf/L-lact_DH-like_ah"/>
</dbReference>
<dbReference type="GO" id="GO:0016491">
    <property type="term" value="F:oxidoreductase activity"/>
    <property type="evidence" value="ECO:0007669"/>
    <property type="project" value="UniProtKB-KW"/>
</dbReference>
<dbReference type="Pfam" id="PF02615">
    <property type="entry name" value="Ldh_2"/>
    <property type="match status" value="1"/>
</dbReference>
<accession>A0A811JVC0</accession>
<organism evidence="3 4">
    <name type="scientific">Bursaphelenchus okinawaensis</name>
    <dbReference type="NCBI Taxonomy" id="465554"/>
    <lineage>
        <taxon>Eukaryota</taxon>
        <taxon>Metazoa</taxon>
        <taxon>Ecdysozoa</taxon>
        <taxon>Nematoda</taxon>
        <taxon>Chromadorea</taxon>
        <taxon>Rhabditida</taxon>
        <taxon>Tylenchina</taxon>
        <taxon>Tylenchomorpha</taxon>
        <taxon>Aphelenchoidea</taxon>
        <taxon>Aphelenchoididae</taxon>
        <taxon>Bursaphelenchus</taxon>
    </lineage>
</organism>
<keyword evidence="1" id="KW-0560">Oxidoreductase</keyword>
<evidence type="ECO:0008006" key="5">
    <source>
        <dbReference type="Google" id="ProtNLM"/>
    </source>
</evidence>
<dbReference type="Gene3D" id="1.10.1530.10">
    <property type="match status" value="1"/>
</dbReference>
<dbReference type="Proteomes" id="UP000783686">
    <property type="component" value="Unassembled WGS sequence"/>
</dbReference>
<feature type="region of interest" description="Disordered" evidence="2">
    <location>
        <begin position="224"/>
        <end position="252"/>
    </location>
</feature>
<dbReference type="EMBL" id="CAJFCW020000001">
    <property type="protein sequence ID" value="CAG9085553.1"/>
    <property type="molecule type" value="Genomic_DNA"/>
</dbReference>
<dbReference type="OrthoDB" id="7881616at2759"/>
<dbReference type="InterPro" id="IPR036111">
    <property type="entry name" value="Mal/L-sulfo/L-lacto_DH-like_sf"/>
</dbReference>
<dbReference type="EMBL" id="CAJFDH010000001">
    <property type="protein sequence ID" value="CAD5207417.1"/>
    <property type="molecule type" value="Genomic_DNA"/>
</dbReference>
<dbReference type="AlphaFoldDB" id="A0A811JVC0"/>
<keyword evidence="4" id="KW-1185">Reference proteome</keyword>
<evidence type="ECO:0000313" key="3">
    <source>
        <dbReference type="EMBL" id="CAD5207417.1"/>
    </source>
</evidence>
<dbReference type="PANTHER" id="PTHR11091:SF4">
    <property type="entry name" value="MALATE DEHYDROGENASE"/>
    <property type="match status" value="1"/>
</dbReference>
<reference evidence="3" key="1">
    <citation type="submission" date="2020-09" db="EMBL/GenBank/DDBJ databases">
        <authorList>
            <person name="Kikuchi T."/>
        </authorList>
    </citation>
    <scope>NUCLEOTIDE SEQUENCE</scope>
    <source>
        <strain evidence="3">SH1</strain>
    </source>
</reference>
<evidence type="ECO:0000313" key="4">
    <source>
        <dbReference type="Proteomes" id="UP000614601"/>
    </source>
</evidence>
<proteinExistence type="predicted"/>
<gene>
    <name evidence="3" type="ORF">BOKJ2_LOCUS2101</name>
</gene>
<dbReference type="InterPro" id="IPR043143">
    <property type="entry name" value="Mal/L-sulf/L-lact_DH-like_NADP"/>
</dbReference>
<dbReference type="PANTHER" id="PTHR11091">
    <property type="entry name" value="OXIDOREDUCTASE-RELATED"/>
    <property type="match status" value="1"/>
</dbReference>
<dbReference type="Proteomes" id="UP000614601">
    <property type="component" value="Unassembled WGS sequence"/>
</dbReference>
<feature type="compositionally biased region" description="Gly residues" evidence="2">
    <location>
        <begin position="241"/>
        <end position="252"/>
    </location>
</feature>
<comment type="caution">
    <text evidence="3">The sequence shown here is derived from an EMBL/GenBank/DDBJ whole genome shotgun (WGS) entry which is preliminary data.</text>
</comment>
<name>A0A811JVC0_9BILA</name>
<evidence type="ECO:0000256" key="1">
    <source>
        <dbReference type="ARBA" id="ARBA00023002"/>
    </source>
</evidence>
<dbReference type="InterPro" id="IPR003767">
    <property type="entry name" value="Malate/L-lactate_DH-like"/>
</dbReference>
<sequence length="381" mass="41211">MISAVWTIRNGSRCVRTMASKPQQFVVKVPEMRKYVVECMKSVGASEDNGGKVADLLICADLRGHYSHGLNRLRIYMEDCRSGNCSANAVPEVLKQKGATAWVDGKNGLGAVVGHFCTDLAAKLAKEHGIGWVVCKGSNHYGIAGYWPLLLKKQGLMGFSGTNTSPLVFPNRASQHALGTNPLALVAGANGQDDFALDMATSAVALGKIELAERKGEHIPLQWGADKQGKSTTDPVDVTQRGGGLLPLGGGEESGGYKGTGLGMMVEIFSSILSGGTFGKNVRTWRDTDRIADLGQFFVAIDPDCFAPNFNERLQQFIDETRNLRPVDENKKVMVPGDPERLNIKRSEQAGGVIYGQKQLDHLIELGTSHHVQPFNYSPIN</sequence>
<protein>
    <recommendedName>
        <fullName evidence="5">Malate dehydrogenase</fullName>
    </recommendedName>
</protein>
<dbReference type="SUPFAM" id="SSF89733">
    <property type="entry name" value="L-sulfolactate dehydrogenase-like"/>
    <property type="match status" value="1"/>
</dbReference>
<evidence type="ECO:0000256" key="2">
    <source>
        <dbReference type="SAM" id="MobiDB-lite"/>
    </source>
</evidence>